<gene>
    <name evidence="4" type="ORF">B0H16DRAFT_286362</name>
</gene>
<sequence length="337" mass="37016">MRKRKHTALDDASFGEDEAPLSDSRLLRALPRRGRSRNIAASAATDDELAASSPRPPHVSSAATDTQPDPVPEATDTTAALDGLVSVPTRTSKRRRLDAQTSSTAGSSRNTGTSVGHSAGENDGNGLAPPPPPARSCRNCGSTTTSGGAWYNSKLLLVKICRACYQYEKTHSRCRTFDMAERARLKAHIRPALQSGQRCGNCGTESNVCYISKLLFVKICSGCYQYERSHSECRPKCRERPQRPQYLTECGNCHSKTTHGGGWHNSVANPDSQLRRCQACYEYESKKGKPRPESLYQKPPRGPMVKCNNCGEKNTREWRTDSEGKTVCDESVFPSMI</sequence>
<evidence type="ECO:0000313" key="5">
    <source>
        <dbReference type="Proteomes" id="UP001215598"/>
    </source>
</evidence>
<dbReference type="GO" id="GO:0008270">
    <property type="term" value="F:zinc ion binding"/>
    <property type="evidence" value="ECO:0007669"/>
    <property type="project" value="UniProtKB-KW"/>
</dbReference>
<dbReference type="AlphaFoldDB" id="A0AAD7HQE5"/>
<keyword evidence="1" id="KW-0862">Zinc</keyword>
<evidence type="ECO:0000256" key="1">
    <source>
        <dbReference type="PROSITE-ProRule" id="PRU00094"/>
    </source>
</evidence>
<feature type="domain" description="GATA-type" evidence="3">
    <location>
        <begin position="301"/>
        <end position="329"/>
    </location>
</feature>
<reference evidence="4" key="1">
    <citation type="submission" date="2023-03" db="EMBL/GenBank/DDBJ databases">
        <title>Massive genome expansion in bonnet fungi (Mycena s.s.) driven by repeated elements and novel gene families across ecological guilds.</title>
        <authorList>
            <consortium name="Lawrence Berkeley National Laboratory"/>
            <person name="Harder C.B."/>
            <person name="Miyauchi S."/>
            <person name="Viragh M."/>
            <person name="Kuo A."/>
            <person name="Thoen E."/>
            <person name="Andreopoulos B."/>
            <person name="Lu D."/>
            <person name="Skrede I."/>
            <person name="Drula E."/>
            <person name="Henrissat B."/>
            <person name="Morin E."/>
            <person name="Kohler A."/>
            <person name="Barry K."/>
            <person name="LaButti K."/>
            <person name="Morin E."/>
            <person name="Salamov A."/>
            <person name="Lipzen A."/>
            <person name="Mereny Z."/>
            <person name="Hegedus B."/>
            <person name="Baldrian P."/>
            <person name="Stursova M."/>
            <person name="Weitz H."/>
            <person name="Taylor A."/>
            <person name="Grigoriev I.V."/>
            <person name="Nagy L.G."/>
            <person name="Martin F."/>
            <person name="Kauserud H."/>
        </authorList>
    </citation>
    <scope>NUCLEOTIDE SEQUENCE</scope>
    <source>
        <strain evidence="4">CBHHK182m</strain>
    </source>
</reference>
<dbReference type="InterPro" id="IPR000679">
    <property type="entry name" value="Znf_GATA"/>
</dbReference>
<evidence type="ECO:0000259" key="3">
    <source>
        <dbReference type="PROSITE" id="PS50114"/>
    </source>
</evidence>
<proteinExistence type="predicted"/>
<feature type="domain" description="GATA-type" evidence="3">
    <location>
        <begin position="193"/>
        <end position="235"/>
    </location>
</feature>
<evidence type="ECO:0000313" key="4">
    <source>
        <dbReference type="EMBL" id="KAJ7725097.1"/>
    </source>
</evidence>
<feature type="compositionally biased region" description="Polar residues" evidence="2">
    <location>
        <begin position="99"/>
        <end position="116"/>
    </location>
</feature>
<keyword evidence="1" id="KW-0863">Zinc-finger</keyword>
<dbReference type="PROSITE" id="PS50114">
    <property type="entry name" value="GATA_ZN_FINGER_2"/>
    <property type="match status" value="2"/>
</dbReference>
<dbReference type="GO" id="GO:0043565">
    <property type="term" value="F:sequence-specific DNA binding"/>
    <property type="evidence" value="ECO:0007669"/>
    <property type="project" value="InterPro"/>
</dbReference>
<dbReference type="EMBL" id="JARKIB010000197">
    <property type="protein sequence ID" value="KAJ7725097.1"/>
    <property type="molecule type" value="Genomic_DNA"/>
</dbReference>
<keyword evidence="1" id="KW-0479">Metal-binding</keyword>
<name>A0AAD7HQE5_9AGAR</name>
<comment type="caution">
    <text evidence="4">The sequence shown here is derived from an EMBL/GenBank/DDBJ whole genome shotgun (WGS) entry which is preliminary data.</text>
</comment>
<keyword evidence="5" id="KW-1185">Reference proteome</keyword>
<evidence type="ECO:0000256" key="2">
    <source>
        <dbReference type="SAM" id="MobiDB-lite"/>
    </source>
</evidence>
<dbReference type="Proteomes" id="UP001215598">
    <property type="component" value="Unassembled WGS sequence"/>
</dbReference>
<accession>A0AAD7HQE5</accession>
<feature type="region of interest" description="Disordered" evidence="2">
    <location>
        <begin position="1"/>
        <end position="135"/>
    </location>
</feature>
<dbReference type="GO" id="GO:0006355">
    <property type="term" value="P:regulation of DNA-templated transcription"/>
    <property type="evidence" value="ECO:0007669"/>
    <property type="project" value="InterPro"/>
</dbReference>
<protein>
    <recommendedName>
        <fullName evidence="3">GATA-type domain-containing protein</fullName>
    </recommendedName>
</protein>
<organism evidence="4 5">
    <name type="scientific">Mycena metata</name>
    <dbReference type="NCBI Taxonomy" id="1033252"/>
    <lineage>
        <taxon>Eukaryota</taxon>
        <taxon>Fungi</taxon>
        <taxon>Dikarya</taxon>
        <taxon>Basidiomycota</taxon>
        <taxon>Agaricomycotina</taxon>
        <taxon>Agaricomycetes</taxon>
        <taxon>Agaricomycetidae</taxon>
        <taxon>Agaricales</taxon>
        <taxon>Marasmiineae</taxon>
        <taxon>Mycenaceae</taxon>
        <taxon>Mycena</taxon>
    </lineage>
</organism>